<dbReference type="InterPro" id="IPR036065">
    <property type="entry name" value="BolA-like_sf"/>
</dbReference>
<keyword evidence="4" id="KW-1185">Reference proteome</keyword>
<dbReference type="OrthoDB" id="203381at2759"/>
<dbReference type="PANTHER" id="PTHR46188">
    <property type="entry name" value="BOLA-LIKE PROTEIN 3"/>
    <property type="match status" value="1"/>
</dbReference>
<dbReference type="Proteomes" id="UP000076858">
    <property type="component" value="Unassembled WGS sequence"/>
</dbReference>
<dbReference type="Pfam" id="PF01722">
    <property type="entry name" value="BolA"/>
    <property type="match status" value="1"/>
</dbReference>
<proteinExistence type="inferred from homology"/>
<dbReference type="InterPro" id="IPR052275">
    <property type="entry name" value="Mt_Fe-S_assembly_factor"/>
</dbReference>
<accession>A0A0P5E9S5</accession>
<dbReference type="PANTHER" id="PTHR46188:SF1">
    <property type="entry name" value="BOLA-LIKE PROTEIN 3"/>
    <property type="match status" value="1"/>
</dbReference>
<evidence type="ECO:0000256" key="1">
    <source>
        <dbReference type="ARBA" id="ARBA00005578"/>
    </source>
</evidence>
<comment type="caution">
    <text evidence="3">The sequence shown here is derived from an EMBL/GenBank/DDBJ whole genome shotgun (WGS) entry which is preliminary data.</text>
</comment>
<sequence>MLRSTANRLIRQSFQIYQAARFSSTDQPRVFSTGEASLVEVLKQKFPKAKYIEVQDISGGCGAMYEIYVETPDFKGLNTIKQHRLVTEALKQQIKDMHGVRIHTKLPRDDE</sequence>
<dbReference type="SUPFAM" id="SSF82657">
    <property type="entry name" value="BolA-like"/>
    <property type="match status" value="1"/>
</dbReference>
<dbReference type="GO" id="GO:0005759">
    <property type="term" value="C:mitochondrial matrix"/>
    <property type="evidence" value="ECO:0007669"/>
    <property type="project" value="TreeGrafter"/>
</dbReference>
<dbReference type="EMBL" id="LRGB01001663">
    <property type="protein sequence ID" value="KZS10877.1"/>
    <property type="molecule type" value="Genomic_DNA"/>
</dbReference>
<gene>
    <name evidence="3" type="ORF">APZ42_024523</name>
</gene>
<reference evidence="3 4" key="1">
    <citation type="submission" date="2016-03" db="EMBL/GenBank/DDBJ databases">
        <title>EvidentialGene: Evidence-directed Construction of Genes on Genomes.</title>
        <authorList>
            <person name="Gilbert D.G."/>
            <person name="Choi J.-H."/>
            <person name="Mockaitis K."/>
            <person name="Colbourne J."/>
            <person name="Pfrender M."/>
        </authorList>
    </citation>
    <scope>NUCLEOTIDE SEQUENCE [LARGE SCALE GENOMIC DNA]</scope>
    <source>
        <strain evidence="3 4">Xinb3</strain>
        <tissue evidence="3">Complete organism</tissue>
    </source>
</reference>
<name>A0A0P5E9S5_9CRUS</name>
<dbReference type="Gene3D" id="3.30.300.90">
    <property type="entry name" value="BolA-like"/>
    <property type="match status" value="1"/>
</dbReference>
<comment type="similarity">
    <text evidence="1 2">Belongs to the BolA/IbaG family.</text>
</comment>
<dbReference type="AlphaFoldDB" id="A0A0P5E9S5"/>
<organism evidence="3 4">
    <name type="scientific">Daphnia magna</name>
    <dbReference type="NCBI Taxonomy" id="35525"/>
    <lineage>
        <taxon>Eukaryota</taxon>
        <taxon>Metazoa</taxon>
        <taxon>Ecdysozoa</taxon>
        <taxon>Arthropoda</taxon>
        <taxon>Crustacea</taxon>
        <taxon>Branchiopoda</taxon>
        <taxon>Diplostraca</taxon>
        <taxon>Cladocera</taxon>
        <taxon>Anomopoda</taxon>
        <taxon>Daphniidae</taxon>
        <taxon>Daphnia</taxon>
    </lineage>
</organism>
<evidence type="ECO:0000313" key="3">
    <source>
        <dbReference type="EMBL" id="KZS10877.1"/>
    </source>
</evidence>
<dbReference type="InterPro" id="IPR002634">
    <property type="entry name" value="BolA"/>
</dbReference>
<evidence type="ECO:0000256" key="2">
    <source>
        <dbReference type="RuleBase" id="RU003860"/>
    </source>
</evidence>
<protein>
    <submittedName>
        <fullName evidence="3">BolA 3-like protein</fullName>
    </submittedName>
</protein>
<evidence type="ECO:0000313" key="4">
    <source>
        <dbReference type="Proteomes" id="UP000076858"/>
    </source>
</evidence>
<dbReference type="STRING" id="35525.A0A0P5E9S5"/>